<gene>
    <name evidence="1" type="ORF">NP493_117g07011</name>
</gene>
<reference evidence="1" key="1">
    <citation type="journal article" date="2023" name="Mol. Biol. Evol.">
        <title>Third-Generation Sequencing Reveals the Adaptive Role of the Epigenome in Three Deep-Sea Polychaetes.</title>
        <authorList>
            <person name="Perez M."/>
            <person name="Aroh O."/>
            <person name="Sun Y."/>
            <person name="Lan Y."/>
            <person name="Juniper S.K."/>
            <person name="Young C.R."/>
            <person name="Angers B."/>
            <person name="Qian P.Y."/>
        </authorList>
    </citation>
    <scope>NUCLEOTIDE SEQUENCE</scope>
    <source>
        <strain evidence="1">R07B-5</strain>
    </source>
</reference>
<comment type="caution">
    <text evidence="1">The sequence shown here is derived from an EMBL/GenBank/DDBJ whole genome shotgun (WGS) entry which is preliminary data.</text>
</comment>
<organism evidence="1 2">
    <name type="scientific">Ridgeia piscesae</name>
    <name type="common">Tubeworm</name>
    <dbReference type="NCBI Taxonomy" id="27915"/>
    <lineage>
        <taxon>Eukaryota</taxon>
        <taxon>Metazoa</taxon>
        <taxon>Spiralia</taxon>
        <taxon>Lophotrochozoa</taxon>
        <taxon>Annelida</taxon>
        <taxon>Polychaeta</taxon>
        <taxon>Sedentaria</taxon>
        <taxon>Canalipalpata</taxon>
        <taxon>Sabellida</taxon>
        <taxon>Siboglinidae</taxon>
        <taxon>Ridgeia</taxon>
    </lineage>
</organism>
<dbReference type="EMBL" id="JAODUO010000120">
    <property type="protein sequence ID" value="KAK2188884.1"/>
    <property type="molecule type" value="Genomic_DNA"/>
</dbReference>
<dbReference type="AlphaFoldDB" id="A0AAD9UGU6"/>
<protein>
    <submittedName>
        <fullName evidence="1">Uncharacterized protein</fullName>
    </submittedName>
</protein>
<evidence type="ECO:0000313" key="2">
    <source>
        <dbReference type="Proteomes" id="UP001209878"/>
    </source>
</evidence>
<name>A0AAD9UGU6_RIDPI</name>
<accession>A0AAD9UGU6</accession>
<dbReference type="Proteomes" id="UP001209878">
    <property type="component" value="Unassembled WGS sequence"/>
</dbReference>
<sequence>MPTDYPTFGPVDGLPLWGVGIMGRTHNYRWGDNRMQRGKRFKWSTEDYSLREFIEPFSHQLPVTIYITEGGSVTFLSEYWIQIYRMGAVKRQRRIVTEHYVSIPLGTRKKVDLFYPDGTGSDYCCL</sequence>
<keyword evidence="2" id="KW-1185">Reference proteome</keyword>
<proteinExistence type="predicted"/>
<evidence type="ECO:0000313" key="1">
    <source>
        <dbReference type="EMBL" id="KAK2188884.1"/>
    </source>
</evidence>